<gene>
    <name evidence="1" type="ORF">FOT42_001825</name>
</gene>
<protein>
    <submittedName>
        <fullName evidence="1">Uncharacterized protein</fullName>
    </submittedName>
</protein>
<reference evidence="1" key="1">
    <citation type="submission" date="2019-10" db="EMBL/GenBank/DDBJ databases">
        <title>Muricauda hadale sp. nov., a piezophilic bacterium isolated from hadopelagic water of the Mariana Trench.</title>
        <authorList>
            <person name="Wei Y."/>
        </authorList>
    </citation>
    <scope>NUCLEOTIDE SEQUENCE [LARGE SCALE GENOMIC DNA]</scope>
    <source>
        <strain evidence="1">MT-229</strain>
    </source>
</reference>
<proteinExistence type="predicted"/>
<dbReference type="EMBL" id="VNIK02000001">
    <property type="protein sequence ID" value="KAB5491712.1"/>
    <property type="molecule type" value="Genomic_DNA"/>
</dbReference>
<dbReference type="OrthoDB" id="1448031at2"/>
<evidence type="ECO:0000313" key="1">
    <source>
        <dbReference type="EMBL" id="KAB5491712.1"/>
    </source>
</evidence>
<dbReference type="Proteomes" id="UP000319204">
    <property type="component" value="Unassembled WGS sequence"/>
</dbReference>
<organism evidence="1 2">
    <name type="scientific">Flagellimonas hadalis</name>
    <dbReference type="NCBI Taxonomy" id="2597517"/>
    <lineage>
        <taxon>Bacteria</taxon>
        <taxon>Pseudomonadati</taxon>
        <taxon>Bacteroidota</taxon>
        <taxon>Flavobacteriia</taxon>
        <taxon>Flavobacteriales</taxon>
        <taxon>Flavobacteriaceae</taxon>
        <taxon>Flagellimonas</taxon>
    </lineage>
</organism>
<dbReference type="AlphaFoldDB" id="A0A5N5IT32"/>
<keyword evidence="2" id="KW-1185">Reference proteome</keyword>
<comment type="caution">
    <text evidence="1">The sequence shown here is derived from an EMBL/GenBank/DDBJ whole genome shotgun (WGS) entry which is preliminary data.</text>
</comment>
<evidence type="ECO:0000313" key="2">
    <source>
        <dbReference type="Proteomes" id="UP000319204"/>
    </source>
</evidence>
<name>A0A5N5IT32_9FLAO</name>
<sequence length="149" mass="16539">MKIRGLILLIILKTFTCCQNDDACTDRILNTASLESEYGCANTKYQMEIDLVDEFTIIRSQSSFEALVTGSCQPQIDFSTYDLVIGKRSLSNGNTSIDYKLVEDCETGDQVLMVTFHQNDTTEAPNLTYHALIPKLGDEQGLSIAITIV</sequence>
<accession>A0A5N5IT32</accession>
<dbReference type="RefSeq" id="WP_151888859.1">
    <property type="nucleotide sequence ID" value="NZ_VNIK02000001.1"/>
</dbReference>